<comment type="caution">
    <text evidence="1">The sequence shown here is derived from an EMBL/GenBank/DDBJ whole genome shotgun (WGS) entry which is preliminary data.</text>
</comment>
<accession>A0A9X2ERL8</accession>
<gene>
    <name evidence="1" type="ORF">MO867_19490</name>
</gene>
<protein>
    <submittedName>
        <fullName evidence="1">Uncharacterized protein</fullName>
    </submittedName>
</protein>
<dbReference type="AlphaFoldDB" id="A0A9X2ERL8"/>
<name>A0A9X2ERL8_9GAMM</name>
<sequence length="158" mass="17751">MLKKRVGIKFLFNTTPKSYSEDWEPLELSIKACDSAPVIPTLSRWQNYLVLHASAYKVLESTLNPFGEFLPCTYQGTAFYLFNPLTIAEDLDAVIADSVTRNGNLLSGIAFNQEKLEGVPVFRTKESNISNYCTEAFKEIVESEKLDGLIFSSNLTHD</sequence>
<reference evidence="1" key="1">
    <citation type="journal article" date="2022" name="Arch. Microbiol.">
        <title>Microbulbifer okhotskensis sp. nov., isolated from a deep bottom sediment of the Okhotsk Sea.</title>
        <authorList>
            <person name="Romanenko L."/>
            <person name="Kurilenko V."/>
            <person name="Otstavnykh N."/>
            <person name="Velansky P."/>
            <person name="Isaeva M."/>
            <person name="Mikhailov V."/>
        </authorList>
    </citation>
    <scope>NUCLEOTIDE SEQUENCE</scope>
    <source>
        <strain evidence="1">OS29</strain>
    </source>
</reference>
<keyword evidence="2" id="KW-1185">Reference proteome</keyword>
<dbReference type="Proteomes" id="UP001139028">
    <property type="component" value="Unassembled WGS sequence"/>
</dbReference>
<evidence type="ECO:0000313" key="2">
    <source>
        <dbReference type="Proteomes" id="UP001139028"/>
    </source>
</evidence>
<organism evidence="1 2">
    <name type="scientific">Microbulbifer okhotskensis</name>
    <dbReference type="NCBI Taxonomy" id="2926617"/>
    <lineage>
        <taxon>Bacteria</taxon>
        <taxon>Pseudomonadati</taxon>
        <taxon>Pseudomonadota</taxon>
        <taxon>Gammaproteobacteria</taxon>
        <taxon>Cellvibrionales</taxon>
        <taxon>Microbulbiferaceae</taxon>
        <taxon>Microbulbifer</taxon>
    </lineage>
</organism>
<dbReference type="EMBL" id="JALBWM010000145">
    <property type="protein sequence ID" value="MCO1336520.1"/>
    <property type="molecule type" value="Genomic_DNA"/>
</dbReference>
<evidence type="ECO:0000313" key="1">
    <source>
        <dbReference type="EMBL" id="MCO1336520.1"/>
    </source>
</evidence>
<proteinExistence type="predicted"/>